<dbReference type="InterPro" id="IPR036388">
    <property type="entry name" value="WH-like_DNA-bd_sf"/>
</dbReference>
<dbReference type="SMART" id="SM00346">
    <property type="entry name" value="HTH_ICLR"/>
    <property type="match status" value="1"/>
</dbReference>
<dbReference type="GO" id="GO:0003677">
    <property type="term" value="F:DNA binding"/>
    <property type="evidence" value="ECO:0007669"/>
    <property type="project" value="InterPro"/>
</dbReference>
<proteinExistence type="predicted"/>
<dbReference type="InterPro" id="IPR005471">
    <property type="entry name" value="Tscrpt_reg_IclR_N"/>
</dbReference>
<keyword evidence="3" id="KW-1185">Reference proteome</keyword>
<dbReference type="SUPFAM" id="SSF46785">
    <property type="entry name" value="Winged helix' DNA-binding domain"/>
    <property type="match status" value="1"/>
</dbReference>
<dbReference type="Proteomes" id="UP000007938">
    <property type="component" value="Chromosome"/>
</dbReference>
<evidence type="ECO:0000259" key="1">
    <source>
        <dbReference type="PROSITE" id="PS51077"/>
    </source>
</evidence>
<feature type="domain" description="HTH iclR-type" evidence="1">
    <location>
        <begin position="20"/>
        <end position="80"/>
    </location>
</feature>
<dbReference type="KEGG" id="adk:Alide2_1852"/>
<dbReference type="Pfam" id="PF09339">
    <property type="entry name" value="HTH_IclR"/>
    <property type="match status" value="1"/>
</dbReference>
<dbReference type="HOGENOM" id="CLU_1821315_0_0_4"/>
<gene>
    <name evidence="2" type="ordered locus">Alide2_1852</name>
</gene>
<evidence type="ECO:0000313" key="3">
    <source>
        <dbReference type="Proteomes" id="UP000007938"/>
    </source>
</evidence>
<name>F4G6C4_ALIDK</name>
<dbReference type="STRING" id="596154.Alide2_1852"/>
<accession>F4G6C4</accession>
<dbReference type="RefSeq" id="WP_013721936.1">
    <property type="nucleotide sequence ID" value="NC_015422.1"/>
</dbReference>
<dbReference type="GO" id="GO:0006355">
    <property type="term" value="P:regulation of DNA-templated transcription"/>
    <property type="evidence" value="ECO:0007669"/>
    <property type="project" value="InterPro"/>
</dbReference>
<dbReference type="InterPro" id="IPR036390">
    <property type="entry name" value="WH_DNA-bd_sf"/>
</dbReference>
<dbReference type="EMBL" id="CP002657">
    <property type="protein sequence ID" value="AEB84233.1"/>
    <property type="molecule type" value="Genomic_DNA"/>
</dbReference>
<sequence>MDLNSGANPQRNTLGEDRAPMALTRVLHLLRLLADRPGGLSLAQLSAALEAPKTSVLSLLRGLTAHCYLQRKDGLYRLGPESLAMGAQLVAARQSEAAERRAPRAPQSSSSACFDAMCQQVLQGRPHRTVRRDHHMEAARQ</sequence>
<evidence type="ECO:0000313" key="2">
    <source>
        <dbReference type="EMBL" id="AEB84233.1"/>
    </source>
</evidence>
<protein>
    <submittedName>
        <fullName evidence="2">Regulatory protein IclR</fullName>
    </submittedName>
</protein>
<reference evidence="2 3" key="1">
    <citation type="journal article" date="2011" name="J. Bacteriol.">
        <title>Genome Sequences of Alicycliphilus denitrificans Strains BC and K601T.</title>
        <authorList>
            <person name="Oosterkamp M.J."/>
            <person name="Veuskens T."/>
            <person name="Plugge C.M."/>
            <person name="Langenhoff A.A."/>
            <person name="Gerritse J."/>
            <person name="van Berkel W.J."/>
            <person name="Pieper D.H."/>
            <person name="Junca H."/>
            <person name="Goodwin L.A."/>
            <person name="Daligault H.E."/>
            <person name="Bruce D.C."/>
            <person name="Detter J.C."/>
            <person name="Tapia R."/>
            <person name="Han C.S."/>
            <person name="Land M.L."/>
            <person name="Hauser L.J."/>
            <person name="Smidt H."/>
            <person name="Stams A.J."/>
        </authorList>
    </citation>
    <scope>NUCLEOTIDE SEQUENCE [LARGE SCALE GENOMIC DNA]</scope>
    <source>
        <strain evidence="3">DSM 14773 / CIP 107495 / K601</strain>
    </source>
</reference>
<dbReference type="PROSITE" id="PS51077">
    <property type="entry name" value="HTH_ICLR"/>
    <property type="match status" value="1"/>
</dbReference>
<dbReference type="AlphaFoldDB" id="F4G6C4"/>
<dbReference type="Gene3D" id="1.10.10.10">
    <property type="entry name" value="Winged helix-like DNA-binding domain superfamily/Winged helix DNA-binding domain"/>
    <property type="match status" value="1"/>
</dbReference>
<organism evidence="2 3">
    <name type="scientific">Alicycliphilus denitrificans (strain DSM 14773 / CIP 107495 / K601)</name>
    <dbReference type="NCBI Taxonomy" id="596154"/>
    <lineage>
        <taxon>Bacteria</taxon>
        <taxon>Pseudomonadati</taxon>
        <taxon>Pseudomonadota</taxon>
        <taxon>Betaproteobacteria</taxon>
        <taxon>Burkholderiales</taxon>
        <taxon>Comamonadaceae</taxon>
        <taxon>Alicycliphilus</taxon>
    </lineage>
</organism>
<reference evidence="2 3" key="2">
    <citation type="submission" date="2011-04" db="EMBL/GenBank/DDBJ databases">
        <title>Complete sequence of chromosome of Alicycliphilus denitrificans K601.</title>
        <authorList>
            <consortium name="US DOE Joint Genome Institute"/>
            <person name="Lucas S."/>
            <person name="Han J."/>
            <person name="Lapidus A."/>
            <person name="Cheng J.-F."/>
            <person name="Goodwin L."/>
            <person name="Pitluck S."/>
            <person name="Peters L."/>
            <person name="Zeytun A."/>
            <person name="Detter J.C."/>
            <person name="Han C."/>
            <person name="Tapia R."/>
            <person name="Land M."/>
            <person name="Hauser L."/>
            <person name="Kyrpides N."/>
            <person name="Ivanova N."/>
            <person name="Mikhailova N."/>
            <person name="Pagani I."/>
            <person name="Oosterkamp M."/>
            <person name="Pieper D."/>
            <person name="van Berkel W."/>
            <person name="Langenhoff A."/>
            <person name="Smidt H."/>
            <person name="Stams A."/>
            <person name="Woyke T."/>
        </authorList>
    </citation>
    <scope>NUCLEOTIDE SEQUENCE [LARGE SCALE GENOMIC DNA]</scope>
    <source>
        <strain evidence="3">DSM 14773 / CIP 107495 / K601</strain>
    </source>
</reference>
<dbReference type="eggNOG" id="COG1414">
    <property type="taxonomic scope" value="Bacteria"/>
</dbReference>